<sequence>MVKRHLGFLLLFAPVHFLFLALAQLLVVGRRAPAVRVVHFGRVVGAHLVDAAVRDQLLVDARVPEVFARLDRRVHVLAIAQLALVQPRDFVLQRLRAAARRLRRQEQPVRAVVQQAPVERHRGLWPHRGARLSRPPDVGQKVADGVFVGDDHILAEVVVVFFGAVRDQRHAVLGAGSAVDARRFGLDGTRRRRGQFIAIRVGVELAFGVRVRLRERRQGRGSGRFAVHNGFWLSVLDPSGCFGTMLSRIKTTYGGHSHMRRRNVEPDAILAILCEG</sequence>
<accession>A0A6B0V5F7</accession>
<dbReference type="AlphaFoldDB" id="A0A6B0V5F7"/>
<evidence type="ECO:0000313" key="1">
    <source>
        <dbReference type="EMBL" id="MXU97550.1"/>
    </source>
</evidence>
<reference evidence="1" key="1">
    <citation type="submission" date="2019-12" db="EMBL/GenBank/DDBJ databases">
        <title>An insight into the sialome of adult female Ixodes ricinus ticks feeding for 6 days.</title>
        <authorList>
            <person name="Perner J."/>
            <person name="Ribeiro J.M.C."/>
        </authorList>
    </citation>
    <scope>NUCLEOTIDE SEQUENCE</scope>
    <source>
        <strain evidence="1">Semi-engorged</strain>
        <tissue evidence="1">Salivary glands</tissue>
    </source>
</reference>
<name>A0A6B0V5F7_IXORI</name>
<organism evidence="1">
    <name type="scientific">Ixodes ricinus</name>
    <name type="common">Common tick</name>
    <name type="synonym">Acarus ricinus</name>
    <dbReference type="NCBI Taxonomy" id="34613"/>
    <lineage>
        <taxon>Eukaryota</taxon>
        <taxon>Metazoa</taxon>
        <taxon>Ecdysozoa</taxon>
        <taxon>Arthropoda</taxon>
        <taxon>Chelicerata</taxon>
        <taxon>Arachnida</taxon>
        <taxon>Acari</taxon>
        <taxon>Parasitiformes</taxon>
        <taxon>Ixodida</taxon>
        <taxon>Ixodoidea</taxon>
        <taxon>Ixodidae</taxon>
        <taxon>Ixodinae</taxon>
        <taxon>Ixodes</taxon>
    </lineage>
</organism>
<dbReference type="EMBL" id="GIFC01015467">
    <property type="protein sequence ID" value="MXU97550.1"/>
    <property type="molecule type" value="Transcribed_RNA"/>
</dbReference>
<protein>
    <submittedName>
        <fullName evidence="1">Putative secreted protein</fullName>
    </submittedName>
</protein>
<proteinExistence type="predicted"/>